<dbReference type="Proteomes" id="UP000532194">
    <property type="component" value="Unassembled WGS sequence"/>
</dbReference>
<name>A0A7Y0HTR6_9BIFI</name>
<comment type="caution">
    <text evidence="2">The sequence shown here is derived from an EMBL/GenBank/DDBJ whole genome shotgun (WGS) entry which is preliminary data.</text>
</comment>
<dbReference type="EMBL" id="JAAIII010000006">
    <property type="protein sequence ID" value="NMM94863.1"/>
    <property type="molecule type" value="Genomic_DNA"/>
</dbReference>
<keyword evidence="1" id="KW-0472">Membrane</keyword>
<reference evidence="2 3" key="1">
    <citation type="submission" date="2020-02" db="EMBL/GenBank/DDBJ databases">
        <title>Characterization of phylogenetic diversity of novel bifidobacterial species isolated in Czech ZOOs.</title>
        <authorList>
            <person name="Lugli G.A."/>
            <person name="Vera N.B."/>
            <person name="Ventura M."/>
        </authorList>
    </citation>
    <scope>NUCLEOTIDE SEQUENCE [LARGE SCALE GENOMIC DNA]</scope>
    <source>
        <strain evidence="2 3">DSM 109957</strain>
    </source>
</reference>
<protein>
    <recommendedName>
        <fullName evidence="4">ABC transporter permease</fullName>
    </recommendedName>
</protein>
<evidence type="ECO:0000313" key="3">
    <source>
        <dbReference type="Proteomes" id="UP000532194"/>
    </source>
</evidence>
<keyword evidence="1" id="KW-1133">Transmembrane helix</keyword>
<proteinExistence type="predicted"/>
<evidence type="ECO:0000313" key="2">
    <source>
        <dbReference type="EMBL" id="NMM94863.1"/>
    </source>
</evidence>
<gene>
    <name evidence="2" type="ORF">G1C95_2051</name>
</gene>
<keyword evidence="3" id="KW-1185">Reference proteome</keyword>
<organism evidence="2 3">
    <name type="scientific">Bifidobacterium oedipodis</name>
    <dbReference type="NCBI Taxonomy" id="2675322"/>
    <lineage>
        <taxon>Bacteria</taxon>
        <taxon>Bacillati</taxon>
        <taxon>Actinomycetota</taxon>
        <taxon>Actinomycetes</taxon>
        <taxon>Bifidobacteriales</taxon>
        <taxon>Bifidobacteriaceae</taxon>
        <taxon>Bifidobacterium</taxon>
    </lineage>
</organism>
<feature type="transmembrane region" description="Helical" evidence="1">
    <location>
        <begin position="350"/>
        <end position="367"/>
    </location>
</feature>
<feature type="transmembrane region" description="Helical" evidence="1">
    <location>
        <begin position="310"/>
        <end position="330"/>
    </location>
</feature>
<keyword evidence="1" id="KW-0812">Transmembrane</keyword>
<accession>A0A7Y0HTR6</accession>
<dbReference type="AlphaFoldDB" id="A0A7Y0HTR6"/>
<evidence type="ECO:0008006" key="4">
    <source>
        <dbReference type="Google" id="ProtNLM"/>
    </source>
</evidence>
<evidence type="ECO:0000256" key="1">
    <source>
        <dbReference type="SAM" id="Phobius"/>
    </source>
</evidence>
<feature type="transmembrane region" description="Helical" evidence="1">
    <location>
        <begin position="262"/>
        <end position="282"/>
    </location>
</feature>
<sequence>MRMRLVGVLGEVRRSITSGTTHACAFAVALAAVIGLLCGADMLTISRIQAQVDNYVAAGGSTYVINYAGRIDPVACESLASLQGVRAAGALRQADSKITFATLPATGVPSYEVTEGAIALFSDSTGGATDGVASIVSDISDALDSGIWLSSEAAEPLHASAGETVPLNDGRQASIGGVYDWPDDGRKSGYSYAVLEPVPADRAERFDSCWVKAWPVPSNIESLLQLATVGDSATGQERPVVSQLNTSHGTELDAVALYHQRLTIWVPVVALAAGLLLGVIAIRMRRLECASALHCGVPKKALVTQLMLETGLWLVVAVLLASPLLAWTWLNNPNNADAWALTDTVLRVPVAAAIGGLVGALFTAVMIREQHLFRYFKNR</sequence>